<organism evidence="2">
    <name type="scientific">Brassica campestris</name>
    <name type="common">Field mustard</name>
    <dbReference type="NCBI Taxonomy" id="3711"/>
    <lineage>
        <taxon>Eukaryota</taxon>
        <taxon>Viridiplantae</taxon>
        <taxon>Streptophyta</taxon>
        <taxon>Embryophyta</taxon>
        <taxon>Tracheophyta</taxon>
        <taxon>Spermatophyta</taxon>
        <taxon>Magnoliopsida</taxon>
        <taxon>eudicotyledons</taxon>
        <taxon>Gunneridae</taxon>
        <taxon>Pentapetalae</taxon>
        <taxon>rosids</taxon>
        <taxon>malvids</taxon>
        <taxon>Brassicales</taxon>
        <taxon>Brassicaceae</taxon>
        <taxon>Brassiceae</taxon>
        <taxon>Brassica</taxon>
    </lineage>
</organism>
<dbReference type="AlphaFoldDB" id="A0A3P5Z7I5"/>
<reference evidence="2" key="1">
    <citation type="submission" date="2018-11" db="EMBL/GenBank/DDBJ databases">
        <authorList>
            <consortium name="Genoscope - CEA"/>
            <person name="William W."/>
        </authorList>
    </citation>
    <scope>NUCLEOTIDE SEQUENCE</scope>
</reference>
<evidence type="ECO:0000256" key="1">
    <source>
        <dbReference type="SAM" id="Phobius"/>
    </source>
</evidence>
<dbReference type="EMBL" id="LR031571">
    <property type="protein sequence ID" value="VDC76206.1"/>
    <property type="molecule type" value="Genomic_DNA"/>
</dbReference>
<sequence length="91" mass="10253">MDGHLSHAPAATGSWIKRALPCYICVSSNITGVLSFKLYTPTNFLILHSYIYIYICFRHLTFCLSRFCVELAVADNNDNATFVVVNNEMTN</sequence>
<evidence type="ECO:0000313" key="2">
    <source>
        <dbReference type="EMBL" id="VDC76206.1"/>
    </source>
</evidence>
<keyword evidence="1" id="KW-1133">Transmembrane helix</keyword>
<gene>
    <name evidence="2" type="ORF">BRAA01T02708Z</name>
</gene>
<proteinExistence type="predicted"/>
<name>A0A3P5Z7I5_BRACM</name>
<keyword evidence="1" id="KW-0472">Membrane</keyword>
<keyword evidence="1" id="KW-0812">Transmembrane</keyword>
<protein>
    <submittedName>
        <fullName evidence="2">Uncharacterized protein</fullName>
    </submittedName>
</protein>
<accession>A0A3P5Z7I5</accession>
<feature type="transmembrane region" description="Helical" evidence="1">
    <location>
        <begin position="38"/>
        <end position="57"/>
    </location>
</feature>